<evidence type="ECO:0000313" key="3">
    <source>
        <dbReference type="Proteomes" id="UP001374535"/>
    </source>
</evidence>
<feature type="domain" description="Retroviral polymerase SH3-like" evidence="1">
    <location>
        <begin position="67"/>
        <end position="127"/>
    </location>
</feature>
<reference evidence="2 3" key="1">
    <citation type="journal article" date="2023" name="Life. Sci Alliance">
        <title>Evolutionary insights into 3D genome organization and epigenetic landscape of Vigna mungo.</title>
        <authorList>
            <person name="Junaid A."/>
            <person name="Singh B."/>
            <person name="Bhatia S."/>
        </authorList>
    </citation>
    <scope>NUCLEOTIDE SEQUENCE [LARGE SCALE GENOMIC DNA]</scope>
    <source>
        <strain evidence="2">Urdbean</strain>
    </source>
</reference>
<evidence type="ECO:0000259" key="1">
    <source>
        <dbReference type="Pfam" id="PF25597"/>
    </source>
</evidence>
<dbReference type="InterPro" id="IPR057670">
    <property type="entry name" value="SH3_retrovirus"/>
</dbReference>
<organism evidence="2 3">
    <name type="scientific">Vigna mungo</name>
    <name type="common">Black gram</name>
    <name type="synonym">Phaseolus mungo</name>
    <dbReference type="NCBI Taxonomy" id="3915"/>
    <lineage>
        <taxon>Eukaryota</taxon>
        <taxon>Viridiplantae</taxon>
        <taxon>Streptophyta</taxon>
        <taxon>Embryophyta</taxon>
        <taxon>Tracheophyta</taxon>
        <taxon>Spermatophyta</taxon>
        <taxon>Magnoliopsida</taxon>
        <taxon>eudicotyledons</taxon>
        <taxon>Gunneridae</taxon>
        <taxon>Pentapetalae</taxon>
        <taxon>rosids</taxon>
        <taxon>fabids</taxon>
        <taxon>Fabales</taxon>
        <taxon>Fabaceae</taxon>
        <taxon>Papilionoideae</taxon>
        <taxon>50 kb inversion clade</taxon>
        <taxon>NPAAA clade</taxon>
        <taxon>indigoferoid/millettioid clade</taxon>
        <taxon>Phaseoleae</taxon>
        <taxon>Vigna</taxon>
    </lineage>
</organism>
<dbReference type="SUPFAM" id="SSF53098">
    <property type="entry name" value="Ribonuclease H-like"/>
    <property type="match status" value="1"/>
</dbReference>
<dbReference type="Pfam" id="PF25597">
    <property type="entry name" value="SH3_retrovirus"/>
    <property type="match status" value="1"/>
</dbReference>
<dbReference type="InterPro" id="IPR012337">
    <property type="entry name" value="RNaseH-like_sf"/>
</dbReference>
<name>A0AAQ3ND66_VIGMU</name>
<sequence>MNKILIERVRCMLSKAKLPKHFWGEALFTVVHVINLSPTVALNSEVPDKIWFGKNFTYDHLRVFGFKAFVHVPKDERSKLDVKTRQCIFIGFGQDEFGYKLYDPIEKKFVRSCDVQFMEDQTIEDIDKVEKSTPNEDGNVIDVEPIRLSINDLDIDVHDDEKNGDINNQQVGDSLDVPIDNVDEEEHDESLGDVLELLEA</sequence>
<proteinExistence type="predicted"/>
<dbReference type="Proteomes" id="UP001374535">
    <property type="component" value="Chromosome 6"/>
</dbReference>
<dbReference type="PANTHER" id="PTHR42648:SF28">
    <property type="entry name" value="TRANSPOSON-ENCODED PROTEIN WITH RIBONUCLEASE H-LIKE AND RETROVIRUS ZINC FINGER-LIKE DOMAINS"/>
    <property type="match status" value="1"/>
</dbReference>
<dbReference type="AlphaFoldDB" id="A0AAQ3ND66"/>
<keyword evidence="3" id="KW-1185">Reference proteome</keyword>
<gene>
    <name evidence="2" type="ORF">V8G54_019794</name>
</gene>
<protein>
    <recommendedName>
        <fullName evidence="1">Retroviral polymerase SH3-like domain-containing protein</fullName>
    </recommendedName>
</protein>
<evidence type="ECO:0000313" key="2">
    <source>
        <dbReference type="EMBL" id="WVZ06448.1"/>
    </source>
</evidence>
<accession>A0AAQ3ND66</accession>
<dbReference type="InterPro" id="IPR039537">
    <property type="entry name" value="Retrotran_Ty1/copia-like"/>
</dbReference>
<dbReference type="PANTHER" id="PTHR42648">
    <property type="entry name" value="TRANSPOSASE, PUTATIVE-RELATED"/>
    <property type="match status" value="1"/>
</dbReference>
<dbReference type="EMBL" id="CP144695">
    <property type="protein sequence ID" value="WVZ06448.1"/>
    <property type="molecule type" value="Genomic_DNA"/>
</dbReference>